<feature type="active site" evidence="19">
    <location>
        <position position="289"/>
    </location>
</feature>
<keyword evidence="7 18" id="KW-0963">Cytoplasm</keyword>
<keyword evidence="14 18" id="KW-0573">Peptidoglycan synthesis</keyword>
<comment type="cofactor">
    <cofactor evidence="20">
        <name>Mg(2+)</name>
        <dbReference type="ChEBI" id="CHEBI:18420"/>
    </cofactor>
    <cofactor evidence="20">
        <name>Mn(2+)</name>
        <dbReference type="ChEBI" id="CHEBI:29035"/>
    </cofactor>
    <text evidence="20">Binds 2 magnesium or manganese ions per subunit.</text>
</comment>
<evidence type="ECO:0000256" key="18">
    <source>
        <dbReference type="HAMAP-Rule" id="MF_00047"/>
    </source>
</evidence>
<dbReference type="GO" id="GO:0008360">
    <property type="term" value="P:regulation of cell shape"/>
    <property type="evidence" value="ECO:0007669"/>
    <property type="project" value="UniProtKB-KW"/>
</dbReference>
<evidence type="ECO:0000256" key="10">
    <source>
        <dbReference type="ARBA" id="ARBA00022741"/>
    </source>
</evidence>
<proteinExistence type="inferred from homology"/>
<organism evidence="23 24">
    <name type="scientific">Exilibacterium tricleocarpae</name>
    <dbReference type="NCBI Taxonomy" id="2591008"/>
    <lineage>
        <taxon>Bacteria</taxon>
        <taxon>Pseudomonadati</taxon>
        <taxon>Pseudomonadota</taxon>
        <taxon>Gammaproteobacteria</taxon>
        <taxon>Cellvibrionales</taxon>
        <taxon>Cellvibrionaceae</taxon>
        <taxon>Exilibacterium</taxon>
    </lineage>
</organism>
<dbReference type="GO" id="GO:0009252">
    <property type="term" value="P:peptidoglycan biosynthetic process"/>
    <property type="evidence" value="ECO:0007669"/>
    <property type="project" value="UniProtKB-UniRule"/>
</dbReference>
<dbReference type="GO" id="GO:0005829">
    <property type="term" value="C:cytosol"/>
    <property type="evidence" value="ECO:0007669"/>
    <property type="project" value="TreeGrafter"/>
</dbReference>
<dbReference type="HAMAP" id="MF_00047">
    <property type="entry name" value="Dala_Dala_lig"/>
    <property type="match status" value="1"/>
</dbReference>
<dbReference type="InterPro" id="IPR016185">
    <property type="entry name" value="PreATP-grasp_dom_sf"/>
</dbReference>
<keyword evidence="12 20" id="KW-0460">Magnesium</keyword>
<dbReference type="PROSITE" id="PS00843">
    <property type="entry name" value="DALA_DALA_LIGASE_1"/>
    <property type="match status" value="1"/>
</dbReference>
<evidence type="ECO:0000259" key="22">
    <source>
        <dbReference type="PROSITE" id="PS50975"/>
    </source>
</evidence>
<dbReference type="InterPro" id="IPR000291">
    <property type="entry name" value="D-Ala_lig_Van_CS"/>
</dbReference>
<evidence type="ECO:0000313" key="23">
    <source>
        <dbReference type="EMBL" id="TQV79426.1"/>
    </source>
</evidence>
<comment type="catalytic activity">
    <reaction evidence="17 18">
        <text>2 D-alanine + ATP = D-alanyl-D-alanine + ADP + phosphate + H(+)</text>
        <dbReference type="Rhea" id="RHEA:11224"/>
        <dbReference type="ChEBI" id="CHEBI:15378"/>
        <dbReference type="ChEBI" id="CHEBI:30616"/>
        <dbReference type="ChEBI" id="CHEBI:43474"/>
        <dbReference type="ChEBI" id="CHEBI:57416"/>
        <dbReference type="ChEBI" id="CHEBI:57822"/>
        <dbReference type="ChEBI" id="CHEBI:456216"/>
        <dbReference type="EC" id="6.3.2.4"/>
    </reaction>
</comment>
<dbReference type="FunFam" id="3.30.470.20:FF:000008">
    <property type="entry name" value="D-alanine--D-alanine ligase"/>
    <property type="match status" value="1"/>
</dbReference>
<comment type="caution">
    <text evidence="23">The sequence shown here is derived from an EMBL/GenBank/DDBJ whole genome shotgun (WGS) entry which is preliminary data.</text>
</comment>
<dbReference type="InterPro" id="IPR011095">
    <property type="entry name" value="Dala_Dala_lig_C"/>
</dbReference>
<evidence type="ECO:0000256" key="13">
    <source>
        <dbReference type="ARBA" id="ARBA00022960"/>
    </source>
</evidence>
<feature type="binding site" evidence="20">
    <location>
        <position position="280"/>
    </location>
    <ligand>
        <name>Mg(2+)</name>
        <dbReference type="ChEBI" id="CHEBI:18420"/>
        <label>2</label>
    </ligand>
</feature>
<feature type="active site" evidence="19">
    <location>
        <position position="158"/>
    </location>
</feature>
<dbReference type="InterPro" id="IPR011761">
    <property type="entry name" value="ATP-grasp"/>
</dbReference>
<evidence type="ECO:0000256" key="16">
    <source>
        <dbReference type="ARBA" id="ARBA00023316"/>
    </source>
</evidence>
<keyword evidence="8 18" id="KW-0436">Ligase</keyword>
<dbReference type="GO" id="GO:0008716">
    <property type="term" value="F:D-alanine-D-alanine ligase activity"/>
    <property type="evidence" value="ECO:0007669"/>
    <property type="project" value="UniProtKB-UniRule"/>
</dbReference>
<dbReference type="EMBL" id="VHSG01000011">
    <property type="protein sequence ID" value="TQV79426.1"/>
    <property type="molecule type" value="Genomic_DNA"/>
</dbReference>
<dbReference type="Gene3D" id="3.30.470.20">
    <property type="entry name" value="ATP-grasp fold, B domain"/>
    <property type="match status" value="1"/>
</dbReference>
<evidence type="ECO:0000256" key="5">
    <source>
        <dbReference type="ARBA" id="ARBA00010871"/>
    </source>
</evidence>
<keyword evidence="24" id="KW-1185">Reference proteome</keyword>
<comment type="pathway">
    <text evidence="4 18">Cell wall biogenesis; peptidoglycan biosynthesis.</text>
</comment>
<feature type="binding site" evidence="20">
    <location>
        <position position="278"/>
    </location>
    <ligand>
        <name>Mg(2+)</name>
        <dbReference type="ChEBI" id="CHEBI:18420"/>
        <label>1</label>
    </ligand>
</feature>
<dbReference type="PROSITE" id="PS00844">
    <property type="entry name" value="DALA_DALA_LIGASE_2"/>
    <property type="match status" value="1"/>
</dbReference>
<accession>A0A545TQC9</accession>
<name>A0A545TQC9_9GAMM</name>
<keyword evidence="9 20" id="KW-0479">Metal-binding</keyword>
<evidence type="ECO:0000256" key="7">
    <source>
        <dbReference type="ARBA" id="ARBA00022490"/>
    </source>
</evidence>
<dbReference type="OrthoDB" id="9813261at2"/>
<evidence type="ECO:0000256" key="2">
    <source>
        <dbReference type="ARBA" id="ARBA00003921"/>
    </source>
</evidence>
<dbReference type="InterPro" id="IPR011127">
    <property type="entry name" value="Dala_Dala_lig_N"/>
</dbReference>
<keyword evidence="11 21" id="KW-0067">ATP-binding</keyword>
<keyword evidence="16 18" id="KW-0961">Cell wall biogenesis/degradation</keyword>
<comment type="function">
    <text evidence="2 18">Cell wall formation.</text>
</comment>
<dbReference type="InterPro" id="IPR013815">
    <property type="entry name" value="ATP_grasp_subdomain_1"/>
</dbReference>
<reference evidence="23 24" key="1">
    <citation type="submission" date="2019-06" db="EMBL/GenBank/DDBJ databases">
        <title>Whole genome sequence for Cellvibrionaceae sp. R142.</title>
        <authorList>
            <person name="Wang G."/>
        </authorList>
    </citation>
    <scope>NUCLEOTIDE SEQUENCE [LARGE SCALE GENOMIC DNA]</scope>
    <source>
        <strain evidence="23 24">R142</strain>
    </source>
</reference>
<evidence type="ECO:0000256" key="19">
    <source>
        <dbReference type="PIRSR" id="PIRSR039102-1"/>
    </source>
</evidence>
<evidence type="ECO:0000256" key="6">
    <source>
        <dbReference type="ARBA" id="ARBA00012216"/>
    </source>
</evidence>
<dbReference type="InterPro" id="IPR005905">
    <property type="entry name" value="D_ala_D_ala"/>
</dbReference>
<dbReference type="NCBIfam" id="TIGR01205">
    <property type="entry name" value="D_ala_D_alaTIGR"/>
    <property type="match status" value="1"/>
</dbReference>
<dbReference type="PROSITE" id="PS50975">
    <property type="entry name" value="ATP_GRASP"/>
    <property type="match status" value="1"/>
</dbReference>
<evidence type="ECO:0000256" key="8">
    <source>
        <dbReference type="ARBA" id="ARBA00022598"/>
    </source>
</evidence>
<dbReference type="SUPFAM" id="SSF52440">
    <property type="entry name" value="PreATP-grasp domain"/>
    <property type="match status" value="1"/>
</dbReference>
<dbReference type="Gene3D" id="3.30.1490.20">
    <property type="entry name" value="ATP-grasp fold, A domain"/>
    <property type="match status" value="1"/>
</dbReference>
<dbReference type="GO" id="GO:0071555">
    <property type="term" value="P:cell wall organization"/>
    <property type="evidence" value="ECO:0007669"/>
    <property type="project" value="UniProtKB-KW"/>
</dbReference>
<keyword evidence="13 18" id="KW-0133">Cell shape</keyword>
<dbReference type="Pfam" id="PF01820">
    <property type="entry name" value="Dala_Dala_lig_N"/>
    <property type="match status" value="2"/>
</dbReference>
<evidence type="ECO:0000256" key="4">
    <source>
        <dbReference type="ARBA" id="ARBA00004752"/>
    </source>
</evidence>
<dbReference type="PIRSF" id="PIRSF039102">
    <property type="entry name" value="Ddl/VanB"/>
    <property type="match status" value="1"/>
</dbReference>
<evidence type="ECO:0000256" key="20">
    <source>
        <dbReference type="PIRSR" id="PIRSR039102-3"/>
    </source>
</evidence>
<dbReference type="Gene3D" id="3.40.50.20">
    <property type="match status" value="1"/>
</dbReference>
<dbReference type="GO" id="GO:0005524">
    <property type="term" value="F:ATP binding"/>
    <property type="evidence" value="ECO:0007669"/>
    <property type="project" value="UniProtKB-UniRule"/>
</dbReference>
<evidence type="ECO:0000256" key="11">
    <source>
        <dbReference type="ARBA" id="ARBA00022840"/>
    </source>
</evidence>
<evidence type="ECO:0000256" key="14">
    <source>
        <dbReference type="ARBA" id="ARBA00022984"/>
    </source>
</evidence>
<evidence type="ECO:0000256" key="15">
    <source>
        <dbReference type="ARBA" id="ARBA00023211"/>
    </source>
</evidence>
<gene>
    <name evidence="18" type="primary">ddl</name>
    <name evidence="23" type="ORF">FKG94_11190</name>
</gene>
<evidence type="ECO:0000313" key="24">
    <source>
        <dbReference type="Proteomes" id="UP000319732"/>
    </source>
</evidence>
<evidence type="ECO:0000256" key="21">
    <source>
        <dbReference type="PROSITE-ProRule" id="PRU00409"/>
    </source>
</evidence>
<evidence type="ECO:0000256" key="12">
    <source>
        <dbReference type="ARBA" id="ARBA00022842"/>
    </source>
</evidence>
<feature type="domain" description="ATP-grasp" evidence="22">
    <location>
        <begin position="116"/>
        <end position="311"/>
    </location>
</feature>
<dbReference type="NCBIfam" id="NF002378">
    <property type="entry name" value="PRK01372.1"/>
    <property type="match status" value="1"/>
</dbReference>
<dbReference type="PANTHER" id="PTHR23132:SF23">
    <property type="entry name" value="D-ALANINE--D-ALANINE LIGASE B"/>
    <property type="match status" value="1"/>
</dbReference>
<feature type="binding site" evidence="20">
    <location>
        <position position="265"/>
    </location>
    <ligand>
        <name>Mg(2+)</name>
        <dbReference type="ChEBI" id="CHEBI:18420"/>
        <label>1</label>
    </ligand>
</feature>
<keyword evidence="10 21" id="KW-0547">Nucleotide-binding</keyword>
<feature type="binding site" evidence="20">
    <location>
        <position position="278"/>
    </location>
    <ligand>
        <name>Mg(2+)</name>
        <dbReference type="ChEBI" id="CHEBI:18420"/>
        <label>2</label>
    </ligand>
</feature>
<sequence>MTATVTAPASDALKQQLGRVGVLYGGASAEREVSLQSGQAVINALRASAVEVIGIDTQSQVIEQLREIQPDRVFIALHGAGGEDGRIQALLEFLDIPFTGSGVQASALAMDKLRCKQLWRGIGLPTPDFMVLNEHGNWQQVLAQLGGEVMVKPSCEGSSIGMAKVDSAAQLQQAYAEARPFDRSVFAERVVKGAEYTVSIVGRQVLPAIRLETDNRFYDYEAKYLADDTRYFCPCGLAADKEQALAEIALEAFDSLGCEGWGRVDFMADSEDNFYLLEVNTVPGLTSHSLVPMAAQARGISFEQLVLTIVADTLKEPAASRPM</sequence>
<dbReference type="PANTHER" id="PTHR23132">
    <property type="entry name" value="D-ALANINE--D-ALANINE LIGASE"/>
    <property type="match status" value="1"/>
</dbReference>
<evidence type="ECO:0000256" key="9">
    <source>
        <dbReference type="ARBA" id="ARBA00022723"/>
    </source>
</evidence>
<evidence type="ECO:0000256" key="17">
    <source>
        <dbReference type="ARBA" id="ARBA00047614"/>
    </source>
</evidence>
<evidence type="ECO:0000256" key="3">
    <source>
        <dbReference type="ARBA" id="ARBA00004496"/>
    </source>
</evidence>
<dbReference type="AlphaFoldDB" id="A0A545TQC9"/>
<feature type="active site" evidence="19">
    <location>
        <position position="30"/>
    </location>
</feature>
<dbReference type="Proteomes" id="UP000319732">
    <property type="component" value="Unassembled WGS sequence"/>
</dbReference>
<comment type="subcellular location">
    <subcellularLocation>
        <location evidence="3 18">Cytoplasm</location>
    </subcellularLocation>
</comment>
<dbReference type="RefSeq" id="WP_142904316.1">
    <property type="nucleotide sequence ID" value="NZ_ML660092.1"/>
</dbReference>
<dbReference type="GO" id="GO:0046872">
    <property type="term" value="F:metal ion binding"/>
    <property type="evidence" value="ECO:0007669"/>
    <property type="project" value="UniProtKB-KW"/>
</dbReference>
<dbReference type="EC" id="6.3.2.4" evidence="6 18"/>
<comment type="cofactor">
    <cofactor evidence="1">
        <name>Mn(2+)</name>
        <dbReference type="ChEBI" id="CHEBI:29035"/>
    </cofactor>
</comment>
<evidence type="ECO:0000256" key="1">
    <source>
        <dbReference type="ARBA" id="ARBA00001936"/>
    </source>
</evidence>
<keyword evidence="15 20" id="KW-0464">Manganese</keyword>
<dbReference type="UniPathway" id="UPA00219"/>
<protein>
    <recommendedName>
        <fullName evidence="6 18">D-alanine--D-alanine ligase</fullName>
        <ecNumber evidence="6 18">6.3.2.4</ecNumber>
    </recommendedName>
    <alternativeName>
        <fullName evidence="18">D-Ala-D-Ala ligase</fullName>
    </alternativeName>
    <alternativeName>
        <fullName evidence="18">D-alanylalanine synthetase</fullName>
    </alternativeName>
</protein>
<dbReference type="SUPFAM" id="SSF56059">
    <property type="entry name" value="Glutathione synthetase ATP-binding domain-like"/>
    <property type="match status" value="1"/>
</dbReference>
<dbReference type="Pfam" id="PF07478">
    <property type="entry name" value="Dala_Dala_lig_C"/>
    <property type="match status" value="1"/>
</dbReference>
<comment type="similarity">
    <text evidence="5 18">Belongs to the D-alanine--D-alanine ligase family.</text>
</comment>